<organism evidence="2 3">
    <name type="scientific">Pinctada imbricata</name>
    <name type="common">Atlantic pearl-oyster</name>
    <name type="synonym">Pinctada martensii</name>
    <dbReference type="NCBI Taxonomy" id="66713"/>
    <lineage>
        <taxon>Eukaryota</taxon>
        <taxon>Metazoa</taxon>
        <taxon>Spiralia</taxon>
        <taxon>Lophotrochozoa</taxon>
        <taxon>Mollusca</taxon>
        <taxon>Bivalvia</taxon>
        <taxon>Autobranchia</taxon>
        <taxon>Pteriomorphia</taxon>
        <taxon>Pterioida</taxon>
        <taxon>Pterioidea</taxon>
        <taxon>Pteriidae</taxon>
        <taxon>Pinctada</taxon>
    </lineage>
</organism>
<proteinExistence type="predicted"/>
<feature type="transmembrane region" description="Helical" evidence="1">
    <location>
        <begin position="26"/>
        <end position="44"/>
    </location>
</feature>
<accession>A0AA89CDZ9</accession>
<keyword evidence="1" id="KW-0472">Membrane</keyword>
<evidence type="ECO:0000256" key="1">
    <source>
        <dbReference type="SAM" id="Phobius"/>
    </source>
</evidence>
<sequence length="106" mass="12512">MYDPVNDILLRSSHVISLFLPLSEKFDLRAIIIIWIFLNFTAFVKPDLAKEYQLKESNFHKLARNCLCYYKEGTFKQRFKSDQTSLDPQSLLKLLIERGELAKKKK</sequence>
<evidence type="ECO:0000313" key="2">
    <source>
        <dbReference type="EMBL" id="KAK3108671.1"/>
    </source>
</evidence>
<keyword evidence="1" id="KW-1133">Transmembrane helix</keyword>
<dbReference type="Proteomes" id="UP001186944">
    <property type="component" value="Unassembled WGS sequence"/>
</dbReference>
<comment type="caution">
    <text evidence="2">The sequence shown here is derived from an EMBL/GenBank/DDBJ whole genome shotgun (WGS) entry which is preliminary data.</text>
</comment>
<dbReference type="EMBL" id="VSWD01000001">
    <property type="protein sequence ID" value="KAK3108671.1"/>
    <property type="molecule type" value="Genomic_DNA"/>
</dbReference>
<keyword evidence="3" id="KW-1185">Reference proteome</keyword>
<gene>
    <name evidence="2" type="ORF">FSP39_012995</name>
</gene>
<keyword evidence="1" id="KW-0812">Transmembrane</keyword>
<reference evidence="2" key="1">
    <citation type="submission" date="2019-08" db="EMBL/GenBank/DDBJ databases">
        <title>The improved chromosome-level genome for the pearl oyster Pinctada fucata martensii using PacBio sequencing and Hi-C.</title>
        <authorList>
            <person name="Zheng Z."/>
        </authorList>
    </citation>
    <scope>NUCLEOTIDE SEQUENCE</scope>
    <source>
        <strain evidence="2">ZZ-2019</strain>
        <tissue evidence="2">Adductor muscle</tissue>
    </source>
</reference>
<evidence type="ECO:0000313" key="3">
    <source>
        <dbReference type="Proteomes" id="UP001186944"/>
    </source>
</evidence>
<dbReference type="AlphaFoldDB" id="A0AA89CDZ9"/>
<name>A0AA89CDZ9_PINIB</name>
<protein>
    <submittedName>
        <fullName evidence="2">Uncharacterized protein</fullName>
    </submittedName>
</protein>